<dbReference type="EMBL" id="AGBF01000199">
    <property type="protein sequence ID" value="EGX55729.1"/>
    <property type="molecule type" value="Genomic_DNA"/>
</dbReference>
<reference evidence="2 3" key="1">
    <citation type="submission" date="2011-08" db="EMBL/GenBank/DDBJ databases">
        <authorList>
            <person name="Lin Y."/>
            <person name="Hao X."/>
            <person name="Johnstone L."/>
            <person name="Miller S.J."/>
            <person name="Wei G."/>
            <person name="Rensing C."/>
        </authorList>
    </citation>
    <scope>NUCLEOTIDE SEQUENCE [LARGE SCALE GENOMIC DNA]</scope>
    <source>
        <strain evidence="2 3">K42</strain>
    </source>
</reference>
<name>G2GL88_9ACTN</name>
<accession>G2GL88</accession>
<feature type="compositionally biased region" description="Basic and acidic residues" evidence="1">
    <location>
        <begin position="7"/>
        <end position="16"/>
    </location>
</feature>
<dbReference type="AlphaFoldDB" id="G2GL88"/>
<organism evidence="2 3">
    <name type="scientific">Streptomyces zinciresistens K42</name>
    <dbReference type="NCBI Taxonomy" id="700597"/>
    <lineage>
        <taxon>Bacteria</taxon>
        <taxon>Bacillati</taxon>
        <taxon>Actinomycetota</taxon>
        <taxon>Actinomycetes</taxon>
        <taxon>Kitasatosporales</taxon>
        <taxon>Streptomycetaceae</taxon>
        <taxon>Streptomyces</taxon>
    </lineage>
</organism>
<comment type="caution">
    <text evidence="2">The sequence shown here is derived from an EMBL/GenBank/DDBJ whole genome shotgun (WGS) entry which is preliminary data.</text>
</comment>
<protein>
    <submittedName>
        <fullName evidence="2">Uncharacterized protein</fullName>
    </submittedName>
</protein>
<proteinExistence type="predicted"/>
<gene>
    <name evidence="2" type="ORF">SZN_31419</name>
</gene>
<keyword evidence="3" id="KW-1185">Reference proteome</keyword>
<evidence type="ECO:0000256" key="1">
    <source>
        <dbReference type="SAM" id="MobiDB-lite"/>
    </source>
</evidence>
<evidence type="ECO:0000313" key="2">
    <source>
        <dbReference type="EMBL" id="EGX55729.1"/>
    </source>
</evidence>
<sequence length="51" mass="5366">MFAATERTLDARERGVQTDFPAGLGTAAHRRQRAGTRLPLPFALADGVAAG</sequence>
<dbReference type="Proteomes" id="UP000004217">
    <property type="component" value="Unassembled WGS sequence"/>
</dbReference>
<feature type="region of interest" description="Disordered" evidence="1">
    <location>
        <begin position="1"/>
        <end position="32"/>
    </location>
</feature>
<evidence type="ECO:0000313" key="3">
    <source>
        <dbReference type="Proteomes" id="UP000004217"/>
    </source>
</evidence>